<keyword evidence="3" id="KW-1185">Reference proteome</keyword>
<proteinExistence type="predicted"/>
<sequence>MKRSWLMLLVITAFFLFTFFLPQSPSIPDKDSSEGTVTSSITPAEGVRPPPSISINQTVTVDMQTITITEFTMLEEMLVLIVHEETEGFSYYEHMVIKDNQDRVIGDASKSLSITNEGNHYKTIYIEKIEQTDSSSYTLHLKGNELSLHP</sequence>
<feature type="region of interest" description="Disordered" evidence="1">
    <location>
        <begin position="28"/>
        <end position="49"/>
    </location>
</feature>
<name>A0ABV6LPY1_9BACI</name>
<comment type="caution">
    <text evidence="2">The sequence shown here is derived from an EMBL/GenBank/DDBJ whole genome shotgun (WGS) entry which is preliminary data.</text>
</comment>
<accession>A0ABV6LPY1</accession>
<dbReference type="Proteomes" id="UP001589836">
    <property type="component" value="Unassembled WGS sequence"/>
</dbReference>
<organism evidence="2 3">
    <name type="scientific">Pontibacillus salicampi</name>
    <dbReference type="NCBI Taxonomy" id="1449801"/>
    <lineage>
        <taxon>Bacteria</taxon>
        <taxon>Bacillati</taxon>
        <taxon>Bacillota</taxon>
        <taxon>Bacilli</taxon>
        <taxon>Bacillales</taxon>
        <taxon>Bacillaceae</taxon>
        <taxon>Pontibacillus</taxon>
    </lineage>
</organism>
<reference evidence="2 3" key="1">
    <citation type="submission" date="2024-09" db="EMBL/GenBank/DDBJ databases">
        <authorList>
            <person name="Sun Q."/>
            <person name="Mori K."/>
        </authorList>
    </citation>
    <scope>NUCLEOTIDE SEQUENCE [LARGE SCALE GENOMIC DNA]</scope>
    <source>
        <strain evidence="2 3">NCAIM B.02529</strain>
    </source>
</reference>
<evidence type="ECO:0000313" key="3">
    <source>
        <dbReference type="Proteomes" id="UP001589836"/>
    </source>
</evidence>
<protein>
    <submittedName>
        <fullName evidence="2">Uncharacterized protein</fullName>
    </submittedName>
</protein>
<evidence type="ECO:0000313" key="2">
    <source>
        <dbReference type="EMBL" id="MFC0524452.1"/>
    </source>
</evidence>
<dbReference type="RefSeq" id="WP_377348443.1">
    <property type="nucleotide sequence ID" value="NZ_JBHLTP010000011.1"/>
</dbReference>
<dbReference type="EMBL" id="JBHLTP010000011">
    <property type="protein sequence ID" value="MFC0524452.1"/>
    <property type="molecule type" value="Genomic_DNA"/>
</dbReference>
<evidence type="ECO:0000256" key="1">
    <source>
        <dbReference type="SAM" id="MobiDB-lite"/>
    </source>
</evidence>
<gene>
    <name evidence="2" type="ORF">ACFFGV_12830</name>
</gene>